<gene>
    <name evidence="9" type="ORF">ACO22_07588</name>
</gene>
<dbReference type="GO" id="GO:0016405">
    <property type="term" value="F:CoA-ligase activity"/>
    <property type="evidence" value="ECO:0007669"/>
    <property type="project" value="TreeGrafter"/>
</dbReference>
<sequence length="837" mass="93247">MPRFVTQRSLFEVRERPSRTYGWKAFLLANIIVEIPYQILLGIVVWASLYFPVFGKNQTSEQQGTFLIYSVQFMIFASTFAHMVIAGLPDAETAGHIATTLFSLSLTFNGVMQPPRALPGFWIFMWRVSPLTYTVGGLAATGLHNRIVNCAENEFAIFNPPSGATCGQYLAEFFAAGAQGQLEDPNATQGCRYCSLRNADQFLARSEVFWSQRWRNFGLGWAYIGFNVFAAVALYYMLRVRTSTGKTRKRASLVKHYVRWVGGWVRALFTTRIEKTPEEKIHIQRVVPEDITVWHWLFESPEFSVLHKLKPSELAGYTNAATKERVNWAQVKELATYVSTALVKKYGMKDEDTISLFSQNTIWYPVAMFAGIRAGGKVAGASPAYNVEEMSYALQKAETKFLMTGPNSLEVAVAAAKNAGIPQEHVFLLEGEADGFTTFKDLQRIGKSHGEQGQIPPHSVPRGKTNKDLCGFLNFSSGTTGLPKAVMLSHHNVIAQCLQMKTITPPGSKTFLGALPLFHITGLIRFCNNPVHQNDEVILLPQFTMELTLKSVVEYQITELILVPPIVIRFTQDKIVDQYDLSSVKRISCGAAPLSREVIRLLAKRFPDAGFKQGYGMTESCGCLSSHSERFSSYDYAATVGDLIPSTEIKIVNDQGNELGYNKPGEILAKGPQIAMGYLRNEGATAESFDPDGFFHTGDIGSMNEEGLLSIVDRIKEMIKVKGIAVAPAELEDLLLGHPNVSDVAVLGKQDDYAGERPKAHVVLKQGVEKSEAVGRELIQYVKERKVRFKWVKEIEFTDSVPKSASGKILRRVLKERERSGLRGFVVRENKKARARL</sequence>
<dbReference type="InterPro" id="IPR020845">
    <property type="entry name" value="AMP-binding_CS"/>
</dbReference>
<dbReference type="Gene3D" id="3.40.50.12780">
    <property type="entry name" value="N-terminal domain of ligase-like"/>
    <property type="match status" value="1"/>
</dbReference>
<evidence type="ECO:0000313" key="9">
    <source>
        <dbReference type="EMBL" id="ODH13114.1"/>
    </source>
</evidence>
<dbReference type="InterPro" id="IPR025110">
    <property type="entry name" value="AMP-bd_C"/>
</dbReference>
<dbReference type="EMBL" id="LZYO01000579">
    <property type="protein sequence ID" value="ODH13114.1"/>
    <property type="molecule type" value="Genomic_DNA"/>
</dbReference>
<dbReference type="PANTHER" id="PTHR24096">
    <property type="entry name" value="LONG-CHAIN-FATTY-ACID--COA LIGASE"/>
    <property type="match status" value="1"/>
</dbReference>
<keyword evidence="4 5" id="KW-0472">Membrane</keyword>
<keyword evidence="2 5" id="KW-0812">Transmembrane</keyword>
<evidence type="ECO:0000259" key="6">
    <source>
        <dbReference type="Pfam" id="PF00501"/>
    </source>
</evidence>
<protein>
    <recommendedName>
        <fullName evidence="11">Acetyl-CoA synthetase-like protein</fullName>
    </recommendedName>
</protein>
<evidence type="ECO:0000256" key="5">
    <source>
        <dbReference type="SAM" id="Phobius"/>
    </source>
</evidence>
<evidence type="ECO:0000313" key="10">
    <source>
        <dbReference type="Proteomes" id="UP000242814"/>
    </source>
</evidence>
<dbReference type="CDD" id="cd05911">
    <property type="entry name" value="Firefly_Luc_like"/>
    <property type="match status" value="1"/>
</dbReference>
<keyword evidence="3 5" id="KW-1133">Transmembrane helix</keyword>
<dbReference type="AlphaFoldDB" id="A0A1D2J473"/>
<feature type="transmembrane region" description="Helical" evidence="5">
    <location>
        <begin position="219"/>
        <end position="238"/>
    </location>
</feature>
<name>A0A1D2J473_PARBR</name>
<dbReference type="VEuPathDB" id="FungiDB:PABG_05656"/>
<evidence type="ECO:0000259" key="7">
    <source>
        <dbReference type="Pfam" id="PF01061"/>
    </source>
</evidence>
<evidence type="ECO:0000256" key="4">
    <source>
        <dbReference type="ARBA" id="ARBA00023136"/>
    </source>
</evidence>
<dbReference type="Pfam" id="PF13193">
    <property type="entry name" value="AMP-binding_C"/>
    <property type="match status" value="1"/>
</dbReference>
<reference evidence="9 10" key="1">
    <citation type="submission" date="2016-06" db="EMBL/GenBank/DDBJ databases">
        <authorList>
            <person name="Kjaerup R.B."/>
            <person name="Dalgaard T.S."/>
            <person name="Juul-Madsen H.R."/>
        </authorList>
    </citation>
    <scope>NUCLEOTIDE SEQUENCE [LARGE SCALE GENOMIC DNA]</scope>
    <source>
        <strain evidence="9 10">Pb300</strain>
    </source>
</reference>
<feature type="domain" description="ABC-2 type transporter transmembrane" evidence="7">
    <location>
        <begin position="2"/>
        <end position="140"/>
    </location>
</feature>
<organism evidence="9 10">
    <name type="scientific">Paracoccidioides brasiliensis</name>
    <dbReference type="NCBI Taxonomy" id="121759"/>
    <lineage>
        <taxon>Eukaryota</taxon>
        <taxon>Fungi</taxon>
        <taxon>Dikarya</taxon>
        <taxon>Ascomycota</taxon>
        <taxon>Pezizomycotina</taxon>
        <taxon>Eurotiomycetes</taxon>
        <taxon>Eurotiomycetidae</taxon>
        <taxon>Onygenales</taxon>
        <taxon>Ajellomycetaceae</taxon>
        <taxon>Paracoccidioides</taxon>
    </lineage>
</organism>
<feature type="transmembrane region" description="Helical" evidence="5">
    <location>
        <begin position="35"/>
        <end position="54"/>
    </location>
</feature>
<dbReference type="PANTHER" id="PTHR24096:SF422">
    <property type="entry name" value="BCDNA.GH02901"/>
    <property type="match status" value="1"/>
</dbReference>
<dbReference type="GO" id="GO:0140359">
    <property type="term" value="F:ABC-type transporter activity"/>
    <property type="evidence" value="ECO:0007669"/>
    <property type="project" value="InterPro"/>
</dbReference>
<dbReference type="Pfam" id="PF00501">
    <property type="entry name" value="AMP-binding"/>
    <property type="match status" value="1"/>
</dbReference>
<dbReference type="InterPro" id="IPR013525">
    <property type="entry name" value="ABC2_TM"/>
</dbReference>
<comment type="subcellular location">
    <subcellularLocation>
        <location evidence="1">Membrane</location>
        <topology evidence="1">Multi-pass membrane protein</topology>
    </subcellularLocation>
</comment>
<evidence type="ECO:0000256" key="3">
    <source>
        <dbReference type="ARBA" id="ARBA00022989"/>
    </source>
</evidence>
<feature type="transmembrane region" description="Helical" evidence="5">
    <location>
        <begin position="66"/>
        <end position="88"/>
    </location>
</feature>
<accession>A0A1D2J473</accession>
<feature type="domain" description="AMP-binding enzyme C-terminal" evidence="8">
    <location>
        <begin position="730"/>
        <end position="808"/>
    </location>
</feature>
<dbReference type="InterPro" id="IPR042099">
    <property type="entry name" value="ANL_N_sf"/>
</dbReference>
<dbReference type="SUPFAM" id="SSF56801">
    <property type="entry name" value="Acetyl-CoA synthetase-like"/>
    <property type="match status" value="1"/>
</dbReference>
<feature type="domain" description="AMP-dependent synthetase/ligase" evidence="6">
    <location>
        <begin position="322"/>
        <end position="679"/>
    </location>
</feature>
<dbReference type="Proteomes" id="UP000242814">
    <property type="component" value="Unassembled WGS sequence"/>
</dbReference>
<comment type="caution">
    <text evidence="9">The sequence shown here is derived from an EMBL/GenBank/DDBJ whole genome shotgun (WGS) entry which is preliminary data.</text>
</comment>
<dbReference type="GO" id="GO:0016020">
    <property type="term" value="C:membrane"/>
    <property type="evidence" value="ECO:0007669"/>
    <property type="project" value="UniProtKB-SubCell"/>
</dbReference>
<evidence type="ECO:0000256" key="2">
    <source>
        <dbReference type="ARBA" id="ARBA00022692"/>
    </source>
</evidence>
<proteinExistence type="predicted"/>
<dbReference type="Gene3D" id="3.30.300.30">
    <property type="match status" value="1"/>
</dbReference>
<evidence type="ECO:0008006" key="11">
    <source>
        <dbReference type="Google" id="ProtNLM"/>
    </source>
</evidence>
<dbReference type="InterPro" id="IPR000873">
    <property type="entry name" value="AMP-dep_synth/lig_dom"/>
</dbReference>
<dbReference type="VEuPathDB" id="FungiDB:PADG_12016"/>
<dbReference type="PROSITE" id="PS00455">
    <property type="entry name" value="AMP_BINDING"/>
    <property type="match status" value="1"/>
</dbReference>
<dbReference type="InterPro" id="IPR045851">
    <property type="entry name" value="AMP-bd_C_sf"/>
</dbReference>
<evidence type="ECO:0000256" key="1">
    <source>
        <dbReference type="ARBA" id="ARBA00004141"/>
    </source>
</evidence>
<dbReference type="VEuPathDB" id="FungiDB:PADG_12014"/>
<dbReference type="VEuPathDB" id="FungiDB:PABG_01584"/>
<dbReference type="Pfam" id="PF01061">
    <property type="entry name" value="ABC2_membrane"/>
    <property type="match status" value="1"/>
</dbReference>
<evidence type="ECO:0000259" key="8">
    <source>
        <dbReference type="Pfam" id="PF13193"/>
    </source>
</evidence>